<name>A0A8K0UR76_9AGAR</name>
<accession>A0A8K0UR76</accession>
<keyword evidence="3" id="KW-1185">Reference proteome</keyword>
<evidence type="ECO:0000313" key="3">
    <source>
        <dbReference type="Proteomes" id="UP000813824"/>
    </source>
</evidence>
<gene>
    <name evidence="2" type="ORF">BXZ70DRAFT_70763</name>
</gene>
<comment type="caution">
    <text evidence="2">The sequence shown here is derived from an EMBL/GenBank/DDBJ whole genome shotgun (WGS) entry which is preliminary data.</text>
</comment>
<reference evidence="2" key="1">
    <citation type="journal article" date="2021" name="New Phytol.">
        <title>Evolutionary innovations through gain and loss of genes in the ectomycorrhizal Boletales.</title>
        <authorList>
            <person name="Wu G."/>
            <person name="Miyauchi S."/>
            <person name="Morin E."/>
            <person name="Kuo A."/>
            <person name="Drula E."/>
            <person name="Varga T."/>
            <person name="Kohler A."/>
            <person name="Feng B."/>
            <person name="Cao Y."/>
            <person name="Lipzen A."/>
            <person name="Daum C."/>
            <person name="Hundley H."/>
            <person name="Pangilinan J."/>
            <person name="Johnson J."/>
            <person name="Barry K."/>
            <person name="LaButti K."/>
            <person name="Ng V."/>
            <person name="Ahrendt S."/>
            <person name="Min B."/>
            <person name="Choi I.G."/>
            <person name="Park H."/>
            <person name="Plett J.M."/>
            <person name="Magnuson J."/>
            <person name="Spatafora J.W."/>
            <person name="Nagy L.G."/>
            <person name="Henrissat B."/>
            <person name="Grigoriev I.V."/>
            <person name="Yang Z.L."/>
            <person name="Xu J."/>
            <person name="Martin F.M."/>
        </authorList>
    </citation>
    <scope>NUCLEOTIDE SEQUENCE</scope>
    <source>
        <strain evidence="2">KKN 215</strain>
    </source>
</reference>
<protein>
    <submittedName>
        <fullName evidence="2">Uncharacterized protein</fullName>
    </submittedName>
</protein>
<dbReference type="Proteomes" id="UP000813824">
    <property type="component" value="Unassembled WGS sequence"/>
</dbReference>
<dbReference type="OrthoDB" id="2015515at2759"/>
<evidence type="ECO:0000256" key="1">
    <source>
        <dbReference type="SAM" id="MobiDB-lite"/>
    </source>
</evidence>
<dbReference type="EMBL" id="JAEVFJ010000011">
    <property type="protein sequence ID" value="KAH8101704.1"/>
    <property type="molecule type" value="Genomic_DNA"/>
</dbReference>
<dbReference type="AlphaFoldDB" id="A0A8K0UR76"/>
<feature type="compositionally biased region" description="Polar residues" evidence="1">
    <location>
        <begin position="221"/>
        <end position="235"/>
    </location>
</feature>
<proteinExistence type="predicted"/>
<organism evidence="2 3">
    <name type="scientific">Cristinia sonorae</name>
    <dbReference type="NCBI Taxonomy" id="1940300"/>
    <lineage>
        <taxon>Eukaryota</taxon>
        <taxon>Fungi</taxon>
        <taxon>Dikarya</taxon>
        <taxon>Basidiomycota</taxon>
        <taxon>Agaricomycotina</taxon>
        <taxon>Agaricomycetes</taxon>
        <taxon>Agaricomycetidae</taxon>
        <taxon>Agaricales</taxon>
        <taxon>Pleurotineae</taxon>
        <taxon>Stephanosporaceae</taxon>
        <taxon>Cristinia</taxon>
    </lineage>
</organism>
<feature type="region of interest" description="Disordered" evidence="1">
    <location>
        <begin position="191"/>
        <end position="249"/>
    </location>
</feature>
<sequence length="249" mass="28156">MEPLKGLHCIAVRSTEIDEVSERGVPFTAPPAESTPCKRAREAQYPSKYLSSGGFASFPAEAHSMAITTLERGTREMKDAWRQMFTLYALRIERRLQIRDARFEELTRPYYDDWNVATTLIKAFWAGTPRDRVRRQLSGKKTPRIEDLGFRMCSITWNEPPILLDCDAVCEGAIFSLEGGPSRVRDVELAPRQSEISADKHSSSVSSTSERRRNGEWSGISDFSKSTGRSGANRNSTRRPEGEIEEEVF</sequence>
<evidence type="ECO:0000313" key="2">
    <source>
        <dbReference type="EMBL" id="KAH8101704.1"/>
    </source>
</evidence>